<comment type="caution">
    <text evidence="2">The sequence shown here is derived from an EMBL/GenBank/DDBJ whole genome shotgun (WGS) entry which is preliminary data.</text>
</comment>
<dbReference type="EMBL" id="JAXCGZ010022888">
    <property type="protein sequence ID" value="KAK7021727.1"/>
    <property type="molecule type" value="Genomic_DNA"/>
</dbReference>
<keyword evidence="1" id="KW-1133">Transmembrane helix</keyword>
<feature type="transmembrane region" description="Helical" evidence="1">
    <location>
        <begin position="12"/>
        <end position="36"/>
    </location>
</feature>
<keyword evidence="1" id="KW-0472">Membrane</keyword>
<dbReference type="InterPro" id="IPR029063">
    <property type="entry name" value="SAM-dependent_MTases_sf"/>
</dbReference>
<dbReference type="PANTHER" id="PTHR34009:SF2">
    <property type="entry name" value="PROTEIN STAR"/>
    <property type="match status" value="1"/>
</dbReference>
<proteinExistence type="predicted"/>
<evidence type="ECO:0008006" key="4">
    <source>
        <dbReference type="Google" id="ProtNLM"/>
    </source>
</evidence>
<dbReference type="GO" id="GO:0016197">
    <property type="term" value="P:endosomal transport"/>
    <property type="evidence" value="ECO:0007669"/>
    <property type="project" value="TreeGrafter"/>
</dbReference>
<reference evidence="2 3" key="1">
    <citation type="submission" date="2023-11" db="EMBL/GenBank/DDBJ databases">
        <title>Halocaridina rubra genome assembly.</title>
        <authorList>
            <person name="Smith C."/>
        </authorList>
    </citation>
    <scope>NUCLEOTIDE SEQUENCE [LARGE SCALE GENOMIC DNA]</scope>
    <source>
        <strain evidence="2">EP-1</strain>
        <tissue evidence="2">Whole</tissue>
    </source>
</reference>
<sequence>MSLDKTRANRWVSMAILSVLGIFGLVLLLQLAAMLFGPSKSACTKQVCLAKFLEGPPAFNNEAMATYLRNNFFTPSAGGGYKLSGFTGKPEIYNDLMKYVKDYFENKRNGVFVDLGAGDGEYRSISLDLEMNLDWTGLLVEPNEELYKRLLKKGRKAQATKACISPYSYPAKLKLSYPKPKGDSEEEIIVALGKTKIDQLGEKPDNEEYHLFEAQCVPLENLIYTAGITKSIDIVVLDMAGTDLDVLLSTKLDQLPEFEMIIVRANGASIGSELGGYFLERNMVVKKVFGNAPEDAIYVLVKFDARRDL</sequence>
<gene>
    <name evidence="2" type="ORF">SK128_018312</name>
</gene>
<dbReference type="GO" id="GO:0005789">
    <property type="term" value="C:endoplasmic reticulum membrane"/>
    <property type="evidence" value="ECO:0007669"/>
    <property type="project" value="TreeGrafter"/>
</dbReference>
<dbReference type="Gene3D" id="3.40.50.150">
    <property type="entry name" value="Vaccinia Virus protein VP39"/>
    <property type="match status" value="1"/>
</dbReference>
<evidence type="ECO:0000256" key="1">
    <source>
        <dbReference type="SAM" id="Phobius"/>
    </source>
</evidence>
<organism evidence="2 3">
    <name type="scientific">Halocaridina rubra</name>
    <name type="common">Hawaiian red shrimp</name>
    <dbReference type="NCBI Taxonomy" id="373956"/>
    <lineage>
        <taxon>Eukaryota</taxon>
        <taxon>Metazoa</taxon>
        <taxon>Ecdysozoa</taxon>
        <taxon>Arthropoda</taxon>
        <taxon>Crustacea</taxon>
        <taxon>Multicrustacea</taxon>
        <taxon>Malacostraca</taxon>
        <taxon>Eumalacostraca</taxon>
        <taxon>Eucarida</taxon>
        <taxon>Decapoda</taxon>
        <taxon>Pleocyemata</taxon>
        <taxon>Caridea</taxon>
        <taxon>Atyoidea</taxon>
        <taxon>Atyidae</taxon>
        <taxon>Halocaridina</taxon>
    </lineage>
</organism>
<evidence type="ECO:0000313" key="2">
    <source>
        <dbReference type="EMBL" id="KAK7021727.1"/>
    </source>
</evidence>
<dbReference type="Proteomes" id="UP001381693">
    <property type="component" value="Unassembled WGS sequence"/>
</dbReference>
<protein>
    <recommendedName>
        <fullName evidence="4">Methyltransferase FkbM domain-containing protein</fullName>
    </recommendedName>
</protein>
<dbReference type="GO" id="GO:0005886">
    <property type="term" value="C:plasma membrane"/>
    <property type="evidence" value="ECO:0007669"/>
    <property type="project" value="TreeGrafter"/>
</dbReference>
<keyword evidence="3" id="KW-1185">Reference proteome</keyword>
<dbReference type="GO" id="GO:0031902">
    <property type="term" value="C:late endosome membrane"/>
    <property type="evidence" value="ECO:0007669"/>
    <property type="project" value="TreeGrafter"/>
</dbReference>
<dbReference type="InterPro" id="IPR053202">
    <property type="entry name" value="EGF_Rcpt_Signaling_Reg"/>
</dbReference>
<dbReference type="PANTHER" id="PTHR34009">
    <property type="entry name" value="PROTEIN STAR"/>
    <property type="match status" value="1"/>
</dbReference>
<evidence type="ECO:0000313" key="3">
    <source>
        <dbReference type="Proteomes" id="UP001381693"/>
    </source>
</evidence>
<dbReference type="AlphaFoldDB" id="A0AAN8ZW63"/>
<dbReference type="GO" id="GO:0006888">
    <property type="term" value="P:endoplasmic reticulum to Golgi vesicle-mediated transport"/>
    <property type="evidence" value="ECO:0007669"/>
    <property type="project" value="TreeGrafter"/>
</dbReference>
<accession>A0AAN8ZW63</accession>
<dbReference type="GO" id="GO:0005794">
    <property type="term" value="C:Golgi apparatus"/>
    <property type="evidence" value="ECO:0007669"/>
    <property type="project" value="TreeGrafter"/>
</dbReference>
<keyword evidence="1" id="KW-0812">Transmembrane</keyword>
<name>A0AAN8ZW63_HALRR</name>